<organism evidence="1 2">
    <name type="scientific">Herbiconiux moechotypicola</name>
    <dbReference type="NCBI Taxonomy" id="637393"/>
    <lineage>
        <taxon>Bacteria</taxon>
        <taxon>Bacillati</taxon>
        <taxon>Actinomycetota</taxon>
        <taxon>Actinomycetes</taxon>
        <taxon>Micrococcales</taxon>
        <taxon>Microbacteriaceae</taxon>
        <taxon>Herbiconiux</taxon>
    </lineage>
</organism>
<dbReference type="RefSeq" id="WP_259481717.1">
    <property type="nucleotide sequence ID" value="NZ_BAAAQY010000005.1"/>
</dbReference>
<dbReference type="Gene3D" id="3.40.190.10">
    <property type="entry name" value="Periplasmic binding protein-like II"/>
    <property type="match status" value="1"/>
</dbReference>
<protein>
    <submittedName>
        <fullName evidence="1">Extracellular solute-binding protein</fullName>
    </submittedName>
</protein>
<sequence length="376" mass="40212">MSSYRGITWDHPRGKHALIAASSRTGSHTASVELDWSAHSLEHFESHPIDELARDYDLIVLDHPHLGEALELHSLQPMDAVVGAERIERWSRQAVGPSFDSYSVDGYQWAVPLDAATQVAVHKPALVGSAPETWAEVEELSRSVPVALSLAGPHTFLSFASICVAFGDPVPAHPSAGFVARGTALAVLELMRSLASRIPPGSETQNPIALLQRMTDGDDIAYCPLVYGYVNYSSPQLRFTDAPAARAGGRIGSTIGGTGLAVSARCEVTPELVDHIVWLLAPETQRGFIPQHDGQPSSRAAWTDRAVDAAAAGFYSGTLRTIEQSWVRPRYAGYIAFQSEASAIVRSVALGEVAVEAGLDRLEEAFAASALAGKVV</sequence>
<reference evidence="2" key="1">
    <citation type="journal article" date="2019" name="Int. J. Syst. Evol. Microbiol.">
        <title>The Global Catalogue of Microorganisms (GCM) 10K type strain sequencing project: providing services to taxonomists for standard genome sequencing and annotation.</title>
        <authorList>
            <consortium name="The Broad Institute Genomics Platform"/>
            <consortium name="The Broad Institute Genome Sequencing Center for Infectious Disease"/>
            <person name="Wu L."/>
            <person name="Ma J."/>
        </authorList>
    </citation>
    <scope>NUCLEOTIDE SEQUENCE [LARGE SCALE GENOMIC DNA]</scope>
    <source>
        <strain evidence="2">JCM 16117</strain>
    </source>
</reference>
<dbReference type="SUPFAM" id="SSF53850">
    <property type="entry name" value="Periplasmic binding protein-like II"/>
    <property type="match status" value="1"/>
</dbReference>
<name>A0ABP5QEP6_9MICO</name>
<proteinExistence type="predicted"/>
<dbReference type="Proteomes" id="UP001500929">
    <property type="component" value="Unassembled WGS sequence"/>
</dbReference>
<evidence type="ECO:0000313" key="1">
    <source>
        <dbReference type="EMBL" id="GAA2233637.1"/>
    </source>
</evidence>
<keyword evidence="2" id="KW-1185">Reference proteome</keyword>
<gene>
    <name evidence="1" type="ORF">GCM10009851_18280</name>
</gene>
<comment type="caution">
    <text evidence="1">The sequence shown here is derived from an EMBL/GenBank/DDBJ whole genome shotgun (WGS) entry which is preliminary data.</text>
</comment>
<dbReference type="EMBL" id="BAAAQY010000005">
    <property type="protein sequence ID" value="GAA2233637.1"/>
    <property type="molecule type" value="Genomic_DNA"/>
</dbReference>
<evidence type="ECO:0000313" key="2">
    <source>
        <dbReference type="Proteomes" id="UP001500929"/>
    </source>
</evidence>
<accession>A0ABP5QEP6</accession>